<accession>A0AAE0SYT0</accession>
<feature type="region of interest" description="Disordered" evidence="1">
    <location>
        <begin position="1"/>
        <end position="37"/>
    </location>
</feature>
<gene>
    <name evidence="2" type="ORF">CHS0354_032777</name>
</gene>
<feature type="region of interest" description="Disordered" evidence="1">
    <location>
        <begin position="63"/>
        <end position="116"/>
    </location>
</feature>
<organism evidence="2 3">
    <name type="scientific">Potamilus streckersoni</name>
    <dbReference type="NCBI Taxonomy" id="2493646"/>
    <lineage>
        <taxon>Eukaryota</taxon>
        <taxon>Metazoa</taxon>
        <taxon>Spiralia</taxon>
        <taxon>Lophotrochozoa</taxon>
        <taxon>Mollusca</taxon>
        <taxon>Bivalvia</taxon>
        <taxon>Autobranchia</taxon>
        <taxon>Heteroconchia</taxon>
        <taxon>Palaeoheterodonta</taxon>
        <taxon>Unionida</taxon>
        <taxon>Unionoidea</taxon>
        <taxon>Unionidae</taxon>
        <taxon>Ambleminae</taxon>
        <taxon>Lampsilini</taxon>
        <taxon>Potamilus</taxon>
    </lineage>
</organism>
<sequence>MLANKQVTEDRSSKNKNRNKKTNRNNRQCKIPSKKYNENKAIYQTNRATTATKYQTVYADTKTSSTTRRATIKGPIQQQGADETITLGRKKNNKKTKNESEKKKESEQKVLPTEIR</sequence>
<dbReference type="Proteomes" id="UP001195483">
    <property type="component" value="Unassembled WGS sequence"/>
</dbReference>
<protein>
    <submittedName>
        <fullName evidence="2">Uncharacterized protein</fullName>
    </submittedName>
</protein>
<reference evidence="2" key="1">
    <citation type="journal article" date="2021" name="Genome Biol. Evol.">
        <title>A High-Quality Reference Genome for a Parasitic Bivalve with Doubly Uniparental Inheritance (Bivalvia: Unionida).</title>
        <authorList>
            <person name="Smith C.H."/>
        </authorList>
    </citation>
    <scope>NUCLEOTIDE SEQUENCE</scope>
    <source>
        <strain evidence="2">CHS0354</strain>
    </source>
</reference>
<reference evidence="2" key="3">
    <citation type="submission" date="2023-05" db="EMBL/GenBank/DDBJ databases">
        <authorList>
            <person name="Smith C.H."/>
        </authorList>
    </citation>
    <scope>NUCLEOTIDE SEQUENCE</scope>
    <source>
        <strain evidence="2">CHS0354</strain>
        <tissue evidence="2">Mantle</tissue>
    </source>
</reference>
<name>A0AAE0SYT0_9BIVA</name>
<evidence type="ECO:0000256" key="1">
    <source>
        <dbReference type="SAM" id="MobiDB-lite"/>
    </source>
</evidence>
<comment type="caution">
    <text evidence="2">The sequence shown here is derived from an EMBL/GenBank/DDBJ whole genome shotgun (WGS) entry which is preliminary data.</text>
</comment>
<proteinExistence type="predicted"/>
<keyword evidence="3" id="KW-1185">Reference proteome</keyword>
<feature type="compositionally biased region" description="Basic and acidic residues" evidence="1">
    <location>
        <begin position="96"/>
        <end position="108"/>
    </location>
</feature>
<evidence type="ECO:0000313" key="3">
    <source>
        <dbReference type="Proteomes" id="UP001195483"/>
    </source>
</evidence>
<evidence type="ECO:0000313" key="2">
    <source>
        <dbReference type="EMBL" id="KAK3600244.1"/>
    </source>
</evidence>
<dbReference type="EMBL" id="JAEAOA010001934">
    <property type="protein sequence ID" value="KAK3600244.1"/>
    <property type="molecule type" value="Genomic_DNA"/>
</dbReference>
<feature type="compositionally biased region" description="Basic residues" evidence="1">
    <location>
        <begin position="14"/>
        <end position="24"/>
    </location>
</feature>
<dbReference type="AlphaFoldDB" id="A0AAE0SYT0"/>
<reference evidence="2" key="2">
    <citation type="journal article" date="2021" name="Genome Biol. Evol.">
        <title>Developing a high-quality reference genome for a parasitic bivalve with doubly uniparental inheritance (Bivalvia: Unionida).</title>
        <authorList>
            <person name="Smith C.H."/>
        </authorList>
    </citation>
    <scope>NUCLEOTIDE SEQUENCE</scope>
    <source>
        <strain evidence="2">CHS0354</strain>
        <tissue evidence="2">Mantle</tissue>
    </source>
</reference>